<reference evidence="3 4" key="1">
    <citation type="submission" date="2019-11" db="EMBL/GenBank/DDBJ databases">
        <title>Type strains purchased from KCTC, JCM and DSMZ.</title>
        <authorList>
            <person name="Lu H."/>
        </authorList>
    </citation>
    <scope>NUCLEOTIDE SEQUENCE [LARGE SCALE GENOMIC DNA]</scope>
    <source>
        <strain evidence="3 4">JCM 31587</strain>
    </source>
</reference>
<proteinExistence type="predicted"/>
<feature type="region of interest" description="Disordered" evidence="1">
    <location>
        <begin position="162"/>
        <end position="182"/>
    </location>
</feature>
<accession>A0A6L6QHD7</accession>
<protein>
    <submittedName>
        <fullName evidence="3">DUF3304 domain-containing protein</fullName>
    </submittedName>
</protein>
<evidence type="ECO:0000256" key="1">
    <source>
        <dbReference type="SAM" id="MobiDB-lite"/>
    </source>
</evidence>
<dbReference type="AlphaFoldDB" id="A0A6L6QHD7"/>
<dbReference type="InterPro" id="IPR021733">
    <property type="entry name" value="DUF3304"/>
</dbReference>
<feature type="chain" id="PRO_5026827302" evidence="2">
    <location>
        <begin position="24"/>
        <end position="182"/>
    </location>
</feature>
<keyword evidence="4" id="KW-1185">Reference proteome</keyword>
<name>A0A6L6QHD7_9BURK</name>
<evidence type="ECO:0000313" key="4">
    <source>
        <dbReference type="Proteomes" id="UP000472320"/>
    </source>
</evidence>
<organism evidence="3 4">
    <name type="scientific">Massilia eburnea</name>
    <dbReference type="NCBI Taxonomy" id="1776165"/>
    <lineage>
        <taxon>Bacteria</taxon>
        <taxon>Pseudomonadati</taxon>
        <taxon>Pseudomonadota</taxon>
        <taxon>Betaproteobacteria</taxon>
        <taxon>Burkholderiales</taxon>
        <taxon>Oxalobacteraceae</taxon>
        <taxon>Telluria group</taxon>
        <taxon>Massilia</taxon>
    </lineage>
</organism>
<comment type="caution">
    <text evidence="3">The sequence shown here is derived from an EMBL/GenBank/DDBJ whole genome shotgun (WGS) entry which is preliminary data.</text>
</comment>
<feature type="signal peptide" evidence="2">
    <location>
        <begin position="1"/>
        <end position="23"/>
    </location>
</feature>
<dbReference type="EMBL" id="WNKX01000006">
    <property type="protein sequence ID" value="MTW11043.1"/>
    <property type="molecule type" value="Genomic_DNA"/>
</dbReference>
<evidence type="ECO:0000313" key="3">
    <source>
        <dbReference type="EMBL" id="MTW11043.1"/>
    </source>
</evidence>
<gene>
    <name evidence="3" type="ORF">GM658_10560</name>
</gene>
<dbReference type="PROSITE" id="PS51257">
    <property type="entry name" value="PROKAR_LIPOPROTEIN"/>
    <property type="match status" value="1"/>
</dbReference>
<dbReference type="Proteomes" id="UP000472320">
    <property type="component" value="Unassembled WGS sequence"/>
</dbReference>
<dbReference type="OrthoDB" id="5514723at2"/>
<sequence length="182" mass="20231">MKIIRFALALLLFHALCACNANSSTTSSKPAKKDRYDLSINGYNYTSRYIDQFSVNGAGGGNIQASGPTSGGGGSVCCATYYADVPGLKYKVRWQSDACRYVSFVSDSGENVWSHHLFYKEREVTPVVRAVGKPAFMEVHIYPDDHVETFITNTLSAPRLKLNKERSDKSEYPRCPNDQKPE</sequence>
<keyword evidence="2" id="KW-0732">Signal</keyword>
<evidence type="ECO:0000256" key="2">
    <source>
        <dbReference type="SAM" id="SignalP"/>
    </source>
</evidence>
<dbReference type="Pfam" id="PF11745">
    <property type="entry name" value="DUF3304"/>
    <property type="match status" value="1"/>
</dbReference>